<evidence type="ECO:0000256" key="1">
    <source>
        <dbReference type="ARBA" id="ARBA00023125"/>
    </source>
</evidence>
<dbReference type="PROSITE" id="PS51197">
    <property type="entry name" value="HTH_RRF2_2"/>
    <property type="match status" value="1"/>
</dbReference>
<accession>A0A2M7E8P9</accession>
<dbReference type="Proteomes" id="UP000228886">
    <property type="component" value="Unassembled WGS sequence"/>
</dbReference>
<organism evidence="2 3">
    <name type="scientific">bacterium (Candidatus Ratteibacteria) CG01_land_8_20_14_3_00_40_19</name>
    <dbReference type="NCBI Taxonomy" id="2014290"/>
    <lineage>
        <taxon>Bacteria</taxon>
        <taxon>Candidatus Ratteibacteria</taxon>
    </lineage>
</organism>
<dbReference type="Gene3D" id="1.10.10.10">
    <property type="entry name" value="Winged helix-like DNA-binding domain superfamily/Winged helix DNA-binding domain"/>
    <property type="match status" value="1"/>
</dbReference>
<evidence type="ECO:0000313" key="2">
    <source>
        <dbReference type="EMBL" id="PIV64126.1"/>
    </source>
</evidence>
<dbReference type="InterPro" id="IPR036388">
    <property type="entry name" value="WH-like_DNA-bd_sf"/>
</dbReference>
<sequence>MIRLSTKGRYGTRLMLELALQYGKGPVLLKDIAKRQEISEGYLEHLLPLLKAAGLINSSRGAHGGYTLAKTPFKITLKEIVQTLEGSLSPVECVDAPAVCQRVRSCVTRDIWKKLGEKISETLTSVTLKDMVEMQKKKGETSPIYNI</sequence>
<evidence type="ECO:0008006" key="4">
    <source>
        <dbReference type="Google" id="ProtNLM"/>
    </source>
</evidence>
<gene>
    <name evidence="2" type="ORF">COS11_03810</name>
</gene>
<dbReference type="GO" id="GO:0003677">
    <property type="term" value="F:DNA binding"/>
    <property type="evidence" value="ECO:0007669"/>
    <property type="project" value="UniProtKB-KW"/>
</dbReference>
<name>A0A2M7E8P9_9BACT</name>
<proteinExistence type="predicted"/>
<reference evidence="3" key="1">
    <citation type="submission" date="2017-09" db="EMBL/GenBank/DDBJ databases">
        <title>Depth-based differentiation of microbial function through sediment-hosted aquifers and enrichment of novel symbionts in the deep terrestrial subsurface.</title>
        <authorList>
            <person name="Probst A.J."/>
            <person name="Ladd B."/>
            <person name="Jarett J.K."/>
            <person name="Geller-Mcgrath D.E."/>
            <person name="Sieber C.M.K."/>
            <person name="Emerson J.B."/>
            <person name="Anantharaman K."/>
            <person name="Thomas B.C."/>
            <person name="Malmstrom R."/>
            <person name="Stieglmeier M."/>
            <person name="Klingl A."/>
            <person name="Woyke T."/>
            <person name="Ryan C.M."/>
            <person name="Banfield J.F."/>
        </authorList>
    </citation>
    <scope>NUCLEOTIDE SEQUENCE [LARGE SCALE GENOMIC DNA]</scope>
</reference>
<dbReference type="EMBL" id="PETL01000186">
    <property type="protein sequence ID" value="PIV64126.1"/>
    <property type="molecule type" value="Genomic_DNA"/>
</dbReference>
<dbReference type="InterPro" id="IPR036390">
    <property type="entry name" value="WH_DNA-bd_sf"/>
</dbReference>
<dbReference type="SUPFAM" id="SSF46785">
    <property type="entry name" value="Winged helix' DNA-binding domain"/>
    <property type="match status" value="1"/>
</dbReference>
<dbReference type="PANTHER" id="PTHR33221">
    <property type="entry name" value="WINGED HELIX-TURN-HELIX TRANSCRIPTIONAL REGULATOR, RRF2 FAMILY"/>
    <property type="match status" value="1"/>
</dbReference>
<dbReference type="Pfam" id="PF02082">
    <property type="entry name" value="Rrf2"/>
    <property type="match status" value="1"/>
</dbReference>
<dbReference type="PANTHER" id="PTHR33221:SF5">
    <property type="entry name" value="HTH-TYPE TRANSCRIPTIONAL REGULATOR ISCR"/>
    <property type="match status" value="1"/>
</dbReference>
<protein>
    <recommendedName>
        <fullName evidence="4">Rrf2 family transcriptional regulator</fullName>
    </recommendedName>
</protein>
<dbReference type="InterPro" id="IPR030489">
    <property type="entry name" value="TR_Rrf2-type_CS"/>
</dbReference>
<keyword evidence="1" id="KW-0238">DNA-binding</keyword>
<dbReference type="GO" id="GO:0005829">
    <property type="term" value="C:cytosol"/>
    <property type="evidence" value="ECO:0007669"/>
    <property type="project" value="TreeGrafter"/>
</dbReference>
<dbReference type="InterPro" id="IPR000944">
    <property type="entry name" value="Tscrpt_reg_Rrf2"/>
</dbReference>
<dbReference type="PROSITE" id="PS01332">
    <property type="entry name" value="HTH_RRF2_1"/>
    <property type="match status" value="1"/>
</dbReference>
<evidence type="ECO:0000313" key="3">
    <source>
        <dbReference type="Proteomes" id="UP000228886"/>
    </source>
</evidence>
<dbReference type="NCBIfam" id="TIGR00738">
    <property type="entry name" value="rrf2_super"/>
    <property type="match status" value="1"/>
</dbReference>
<dbReference type="GO" id="GO:0003700">
    <property type="term" value="F:DNA-binding transcription factor activity"/>
    <property type="evidence" value="ECO:0007669"/>
    <property type="project" value="TreeGrafter"/>
</dbReference>
<dbReference type="AlphaFoldDB" id="A0A2M7E8P9"/>
<comment type="caution">
    <text evidence="2">The sequence shown here is derived from an EMBL/GenBank/DDBJ whole genome shotgun (WGS) entry which is preliminary data.</text>
</comment>